<proteinExistence type="predicted"/>
<comment type="caution">
    <text evidence="2">The sequence shown here is derived from an EMBL/GenBank/DDBJ whole genome shotgun (WGS) entry which is preliminary data.</text>
</comment>
<reference evidence="2 3" key="1">
    <citation type="submission" date="2019-03" db="EMBL/GenBank/DDBJ databases">
        <title>Genomic Encyclopedia of Archaeal and Bacterial Type Strains, Phase II (KMG-II): from individual species to whole genera.</title>
        <authorList>
            <person name="Goeker M."/>
        </authorList>
    </citation>
    <scope>NUCLEOTIDE SEQUENCE [LARGE SCALE GENOMIC DNA]</scope>
    <source>
        <strain evidence="2 3">DSM 24425</strain>
    </source>
</reference>
<dbReference type="InterPro" id="IPR009030">
    <property type="entry name" value="Growth_fac_rcpt_cys_sf"/>
</dbReference>
<organism evidence="2 3">
    <name type="scientific">Phorcysia thermohydrogeniphila</name>
    <dbReference type="NCBI Taxonomy" id="936138"/>
    <lineage>
        <taxon>Bacteria</taxon>
        <taxon>Pseudomonadati</taxon>
        <taxon>Aquificota</taxon>
        <taxon>Aquificia</taxon>
        <taxon>Desulfurobacteriales</taxon>
        <taxon>Desulfurobacteriaceae</taxon>
        <taxon>Phorcysia</taxon>
    </lineage>
</organism>
<sequence length="1375" mass="153336">MRRVKKFLSFLFFLFLPFSALGDIIDDIENWWKQQDSLIAQLLLEEENATNLWYSSCRDNVESECRKCVESSLKECTECLEDVQRECKSCVDECIEDCQKCIEKEGIDKCTNECNCQDKCSAECDYSQCDEECNCESNCQEECKDAEMSKDCAGVCFGETADYTAVPPFIPYAVPPNVLLVVDKSGSMRFAAYYNSIFENVLPPYCWWLESNPELVGEYDPNKTYEGYFDPHKLYEGKGKGKKWKETNKKENCELYLTCDYDGWSCICYWDVSKAKKKGKLVCSGNKLNFAYMTRMDLLRWAITGGKPSKCKEGKKLKSLKDAQKCDAEYVCNGKECELETLGIGIGDERYGKQVKVTVPYSRIKTALIPQLEAREEKPRLGLIMFASTVDEKVYIGGYPTVDDEIDEFDPSNPYLWIKAYINSVIPEGATATAPALWEAYDYFKQSDEHNYKSGFKMATSSTLYRDPHYLCDENGKNCQPYPCAQDFVILLSDGKWNTGGTGSEPPAMEGCSIYDGYENYSADPVVPSYWMHTKDLRKVEGHDIKVTAVYSVSMFMDDKQGELALENVAMYGSFDTTHGDWPDSLKGYPKNRCLACDCWDYDCQGSLCTPLPSSSPDWDANGDGVPDTFYTASNAVLLKDSLLKAIDDIMKRSSAGSSVPVFMNDPLSGSSASPCSLKGSTVIHQALFYPKKEFGDNAVSWPGYLYAWWLYVSSSVQNAREDTNKNLVLDVESDYILNWILNSYGELTIEAYGSDSKGNPTNLKKVYSSFDETSPLWEAGKKLAERSADSRKIYTVSKDGKLVEFKASRVDDFAELLGNGSMLYPDCLLKDGKPDYAKLVEYIRGEDFDGCRSRKTEDGKVWKLGDIINSSPTIENYGDFSVVFVGANDGMLHAFKVGYVKVQSDSSHPIKLQNDAADEGSSELGEELWAFIPKNVLPYLRFLADPDYKHIYLVDLRPTVFKADYDNDGEDEVVLIGGLRLGGGVGCTESECISPPSDTCSDVEDESCVGLSSYFALDVTDPTSPKLLWEFSHKDLGFSYSGPALIKKGNETIVLFGSGPTNYEGTSVKRLKFFAVRLKDGKLLEEIDGKVDSAFSGRLFTEGFDANNDGNTDYVFAGIVIQDGTEQKGGLAMIDVRDEDPDDWEVKTFFVRAIPPVTAKVEVMKCFNNYYLYFGTGKWFFKMDNPLQGMRERIYGLPLKCSGNECELITNVADVTYGTDGICNDLKNGVLRGWYLELEGNTEGYLKERVISDPTVTDKNVIIFSTTEPTADVCEYGGRSRAWILNCALGGSIADKCSEYSVSSLSGTLLLQLSGANIEEISVNWSQENGGSPLPEEGGMATAWYNGITSESAAPFISPSPTSLVGKLLLWLER</sequence>
<accession>A0A4R1GEK2</accession>
<dbReference type="OrthoDB" id="7156875at2"/>
<keyword evidence="3" id="KW-1185">Reference proteome</keyword>
<dbReference type="SUPFAM" id="SSF57184">
    <property type="entry name" value="Growth factor receptor domain"/>
    <property type="match status" value="1"/>
</dbReference>
<protein>
    <submittedName>
        <fullName evidence="2">Type IV pilus assembly protein PilY1</fullName>
    </submittedName>
</protein>
<keyword evidence="1" id="KW-0732">Signal</keyword>
<feature type="chain" id="PRO_5020712815" evidence="1">
    <location>
        <begin position="23"/>
        <end position="1375"/>
    </location>
</feature>
<evidence type="ECO:0000256" key="1">
    <source>
        <dbReference type="SAM" id="SignalP"/>
    </source>
</evidence>
<evidence type="ECO:0000313" key="2">
    <source>
        <dbReference type="EMBL" id="TCK06654.1"/>
    </source>
</evidence>
<dbReference type="RefSeq" id="WP_132525393.1">
    <property type="nucleotide sequence ID" value="NZ_SMFV01000001.1"/>
</dbReference>
<dbReference type="Gene3D" id="3.40.50.410">
    <property type="entry name" value="von Willebrand factor, type A domain"/>
    <property type="match status" value="1"/>
</dbReference>
<evidence type="ECO:0000313" key="3">
    <source>
        <dbReference type="Proteomes" id="UP000295777"/>
    </source>
</evidence>
<name>A0A4R1GEK2_9BACT</name>
<gene>
    <name evidence="2" type="ORF">CLV27_0460</name>
</gene>
<dbReference type="SUPFAM" id="SSF53300">
    <property type="entry name" value="vWA-like"/>
    <property type="match status" value="1"/>
</dbReference>
<dbReference type="Proteomes" id="UP000295777">
    <property type="component" value="Unassembled WGS sequence"/>
</dbReference>
<dbReference type="EMBL" id="SMFV01000001">
    <property type="protein sequence ID" value="TCK06654.1"/>
    <property type="molecule type" value="Genomic_DNA"/>
</dbReference>
<feature type="signal peptide" evidence="1">
    <location>
        <begin position="1"/>
        <end position="22"/>
    </location>
</feature>
<dbReference type="InterPro" id="IPR036465">
    <property type="entry name" value="vWFA_dom_sf"/>
</dbReference>